<keyword evidence="4" id="KW-1185">Reference proteome</keyword>
<dbReference type="Gene3D" id="1.10.101.10">
    <property type="entry name" value="PGBD-like superfamily/PGBD"/>
    <property type="match status" value="1"/>
</dbReference>
<accession>A0A3S4BEG2</accession>
<geneLocation type="plasmid" evidence="2">
    <name>1</name>
</geneLocation>
<evidence type="ECO:0000313" key="2">
    <source>
        <dbReference type="EMBL" id="VCU06564.1"/>
    </source>
</evidence>
<dbReference type="SUPFAM" id="SSF47090">
    <property type="entry name" value="PGBD-like"/>
    <property type="match status" value="1"/>
</dbReference>
<evidence type="ECO:0000313" key="3">
    <source>
        <dbReference type="EMBL" id="VCU07893.1"/>
    </source>
</evidence>
<reference evidence="4" key="2">
    <citation type="submission" date="2018-10" db="EMBL/GenBank/DDBJ databases">
        <authorList>
            <person name="Peiro R."/>
            <person name="Begona"/>
            <person name="Cbmso G."/>
            <person name="Lopez M."/>
            <person name="Gonzalez S."/>
            <person name="Sacristan E."/>
            <person name="Castillo E."/>
        </authorList>
    </citation>
    <scope>NUCLEOTIDE SEQUENCE [LARGE SCALE GENOMIC DNA]</scope>
</reference>
<keyword evidence="1" id="KW-0812">Transmembrane</keyword>
<dbReference type="Proteomes" id="UP000289200">
    <property type="component" value="Unassembled WGS sequence"/>
</dbReference>
<evidence type="ECO:0000313" key="4">
    <source>
        <dbReference type="Proteomes" id="UP000289200"/>
    </source>
</evidence>
<keyword evidence="1" id="KW-1133">Transmembrane helix</keyword>
<keyword evidence="2" id="KW-0614">Plasmid</keyword>
<dbReference type="OrthoDB" id="482757at2"/>
<evidence type="ECO:0000256" key="1">
    <source>
        <dbReference type="SAM" id="Phobius"/>
    </source>
</evidence>
<protein>
    <recommendedName>
        <fullName evidence="5">Peptidoglycan binding-like domain-containing protein</fullName>
    </recommendedName>
</protein>
<keyword evidence="1" id="KW-0472">Membrane</keyword>
<gene>
    <name evidence="3" type="ORF">RHODGE_RHODGE_01043</name>
    <name evidence="2" type="ORF">RHODPL_RHODPL_00012</name>
</gene>
<name>A0A3S4BEG2_9BRAD</name>
<reference evidence="3" key="1">
    <citation type="submission" date="2018-10" db="EMBL/GenBank/DDBJ databases">
        <authorList>
            <person name="Peiro R."/>
            <person name="Begona"/>
            <person name="Cbmso G."/>
            <person name="Lopez M."/>
            <person name="Gonzalez S."/>
            <person name="Sacristan E."/>
            <person name="Castillo E."/>
        </authorList>
    </citation>
    <scope>NUCLEOTIDE SEQUENCE</scope>
    <source>
        <strain evidence="3">Rhod_genome</strain>
        <strain evidence="2">Rhod_plasmid</strain>
        <plasmid evidence="2">1</plasmid>
    </source>
</reference>
<dbReference type="EMBL" id="LR026982">
    <property type="protein sequence ID" value="VCU06564.1"/>
    <property type="molecule type" value="Genomic_DNA"/>
</dbReference>
<organism evidence="3 4">
    <name type="scientific">Rhodoplanes serenus</name>
    <dbReference type="NCBI Taxonomy" id="200615"/>
    <lineage>
        <taxon>Bacteria</taxon>
        <taxon>Pseudomonadati</taxon>
        <taxon>Pseudomonadota</taxon>
        <taxon>Alphaproteobacteria</taxon>
        <taxon>Hyphomicrobiales</taxon>
        <taxon>Nitrobacteraceae</taxon>
        <taxon>Rhodoplanes</taxon>
    </lineage>
</organism>
<sequence>MAPTFEAARKGYAAMWAAATVKTDRRSAAETVARRIIAGRARYEAVQRATGVPWWWIGAIHDRESGGDFRGVLHNGERIIGAGRKTRLVPKGRGPFSTWEEAATDALKLKGLQKITDWSPARMLYEAERFNGFGYVSRGVNSPYVWAGTNHQQRGKYVRDGVWSATAWDTQLGVAAVLRALVDVSPEVAARIAPAGPAKPAGAPRAAAPAVTTVPTPIALPDRPGLWRTLLGALVGRDPPVAAPPAPVARPGLAPQGDPALYDLQVMLAARGWTMVGRPDGLAGPNTAAAIRTFRAERELPAGDHVDDELRAALAKSGPREIAASRAAATARDLRQQGSSQVATLDSIGWLGRALGLGGVVGGIAESGVLDQARETLQGVQDTAAAIGSIATTVIGVVQWCVSHWWLLAIAAGLWLVFRAATGVLRLVVLFRQGVLTRADQ</sequence>
<dbReference type="InterPro" id="IPR036365">
    <property type="entry name" value="PGBD-like_sf"/>
</dbReference>
<proteinExistence type="predicted"/>
<dbReference type="EMBL" id="UWOC01000077">
    <property type="protein sequence ID" value="VCU07893.1"/>
    <property type="molecule type" value="Genomic_DNA"/>
</dbReference>
<evidence type="ECO:0008006" key="5">
    <source>
        <dbReference type="Google" id="ProtNLM"/>
    </source>
</evidence>
<feature type="transmembrane region" description="Helical" evidence="1">
    <location>
        <begin position="405"/>
        <end position="429"/>
    </location>
</feature>
<dbReference type="AlphaFoldDB" id="A0A3S4BEG2"/>
<dbReference type="InterPro" id="IPR036366">
    <property type="entry name" value="PGBDSf"/>
</dbReference>
<dbReference type="RefSeq" id="WP_129608067.1">
    <property type="nucleotide sequence ID" value="NZ_LR026982.1"/>
</dbReference>